<accession>A0ABN2J2P4</accession>
<keyword evidence="3" id="KW-1185">Reference proteome</keyword>
<evidence type="ECO:0000313" key="2">
    <source>
        <dbReference type="EMBL" id="GAA1716756.1"/>
    </source>
</evidence>
<feature type="signal peptide" evidence="1">
    <location>
        <begin position="1"/>
        <end position="28"/>
    </location>
</feature>
<gene>
    <name evidence="2" type="ORF">GCM10009765_76730</name>
</gene>
<reference evidence="2 3" key="1">
    <citation type="journal article" date="2019" name="Int. J. Syst. Evol. Microbiol.">
        <title>The Global Catalogue of Microorganisms (GCM) 10K type strain sequencing project: providing services to taxonomists for standard genome sequencing and annotation.</title>
        <authorList>
            <consortium name="The Broad Institute Genomics Platform"/>
            <consortium name="The Broad Institute Genome Sequencing Center for Infectious Disease"/>
            <person name="Wu L."/>
            <person name="Ma J."/>
        </authorList>
    </citation>
    <scope>NUCLEOTIDE SEQUENCE [LARGE SCALE GENOMIC DNA]</scope>
    <source>
        <strain evidence="2 3">JCM 14718</strain>
    </source>
</reference>
<keyword evidence="1" id="KW-0732">Signal</keyword>
<protein>
    <recommendedName>
        <fullName evidence="4">Secreted protein</fullName>
    </recommendedName>
</protein>
<dbReference type="Proteomes" id="UP001500618">
    <property type="component" value="Unassembled WGS sequence"/>
</dbReference>
<evidence type="ECO:0000313" key="3">
    <source>
        <dbReference type="Proteomes" id="UP001500618"/>
    </source>
</evidence>
<evidence type="ECO:0008006" key="4">
    <source>
        <dbReference type="Google" id="ProtNLM"/>
    </source>
</evidence>
<comment type="caution">
    <text evidence="2">The sequence shown here is derived from an EMBL/GenBank/DDBJ whole genome shotgun (WGS) entry which is preliminary data.</text>
</comment>
<proteinExistence type="predicted"/>
<sequence>MGMRSWKSVCVGAMTLAALSSAAAPAAAATVGLSGHASPQTFKYVGSFFTYGDCEAYGYSNYNGYNNTWFCTQSNNPDTLPWSLYHEDSV</sequence>
<name>A0ABN2J2P4_9ACTN</name>
<evidence type="ECO:0000256" key="1">
    <source>
        <dbReference type="SAM" id="SignalP"/>
    </source>
</evidence>
<organism evidence="2 3">
    <name type="scientific">Fodinicola feengrottensis</name>
    <dbReference type="NCBI Taxonomy" id="435914"/>
    <lineage>
        <taxon>Bacteria</taxon>
        <taxon>Bacillati</taxon>
        <taxon>Actinomycetota</taxon>
        <taxon>Actinomycetes</taxon>
        <taxon>Mycobacteriales</taxon>
        <taxon>Fodinicola</taxon>
    </lineage>
</organism>
<feature type="chain" id="PRO_5047474530" description="Secreted protein" evidence="1">
    <location>
        <begin position="29"/>
        <end position="90"/>
    </location>
</feature>
<dbReference type="EMBL" id="BAAANY010000041">
    <property type="protein sequence ID" value="GAA1716756.1"/>
    <property type="molecule type" value="Genomic_DNA"/>
</dbReference>
<dbReference type="RefSeq" id="WP_344314953.1">
    <property type="nucleotide sequence ID" value="NZ_BAAANY010000041.1"/>
</dbReference>